<evidence type="ECO:0000256" key="5">
    <source>
        <dbReference type="ARBA" id="ARBA00023136"/>
    </source>
</evidence>
<feature type="transmembrane region" description="Helical" evidence="6">
    <location>
        <begin position="456"/>
        <end position="485"/>
    </location>
</feature>
<keyword evidence="5 6" id="KW-0472">Membrane</keyword>
<feature type="transmembrane region" description="Helical" evidence="6">
    <location>
        <begin position="387"/>
        <end position="406"/>
    </location>
</feature>
<feature type="transmembrane region" description="Helical" evidence="6">
    <location>
        <begin position="850"/>
        <end position="869"/>
    </location>
</feature>
<dbReference type="PANTHER" id="PTHR30287">
    <property type="entry name" value="MEMBRANE COMPONENT OF PREDICTED ABC SUPERFAMILY METABOLITE UPTAKE TRANSPORTER"/>
    <property type="match status" value="1"/>
</dbReference>
<evidence type="ECO:0000256" key="1">
    <source>
        <dbReference type="ARBA" id="ARBA00004651"/>
    </source>
</evidence>
<evidence type="ECO:0000313" key="9">
    <source>
        <dbReference type="Proteomes" id="UP001612915"/>
    </source>
</evidence>
<dbReference type="EMBL" id="JBITLV010000001">
    <property type="protein sequence ID" value="MFI7585788.1"/>
    <property type="molecule type" value="Genomic_DNA"/>
</dbReference>
<sequence length="881" mass="90728">MRARWTAWRAALRIARRDAWRNKGRSTLIALMVALPVLAASTVGVLLRSGQADPQDRVALQLGPGAQALVEASPYGGPVEQNFDLTSSGSTSDDRTLDIDEFQRRLAAVLPGSALHLRARAWGDSRVSLGDRTLMAEVSEFDYAAMGSASPLEQLTGRAPTTDDEVVVSRWLARQEHVSIGDRLTVPDASGGNRVVTVVGTVGGLPELGVAEVVARPGSTLPRSTFAADREGDVPVDLNWFVTGPTPVTWAQVQQINAFGGAVLSRAVVARPPAAADFHDPTIVDGEVVGTTAVVVGLVLLQIALMAGPAIAVGTRRNERALAIVAASGGQPRHLRAVVLCGSAVVGLVSSALAATLGVAVAAALIPVLRAVYELPIPRLDVHPLDLLGLVLVGTGTATLAALLPARRVGRLDVTAALTGRRPMTAPRLRVPLLGIVLVAGGLSVAWAGAGWGQQFTAVLGLGLAEVGLVLGSSAVVGLAARAAARASFVARFAFRDAARQRSRTAPALAAVLAAVAGGMTALVFAHSSAEVSHATFTSSIPVGSMSVGITSPGRTDAERAASVQRVQKVVGEVLPGAATAVQSRPTDGDLGIWGECSGPDRPATLLGCGIGGYEPVVVDPSAAPVLVPDRSGAVQAALAAGRVVAFDAAYVHNGRAALTVGQDEYAQGGRRVDVPAVLVRARDPLQAALVPTAVAHRLGVRLEPTGLAVTAREPITPAQAGRVRFVVEQFDPDSYVGVERGYRAPDAWIYLCIVAAAALVALIGTFTAVGLAAAESRADLGTLASVGAAPATRRRLGAAQASAITVPGALLGLVSGTAGAWVLVRLQATANANWQDPDLWRLRIPWDQAAALGLGIPLLAVVLGFVTVRSRLVPVRRLGE</sequence>
<protein>
    <submittedName>
        <fullName evidence="8">FtsX-like permease family protein</fullName>
    </submittedName>
</protein>
<dbReference type="RefSeq" id="WP_398274274.1">
    <property type="nucleotide sequence ID" value="NZ_JBITLV010000001.1"/>
</dbReference>
<keyword evidence="4 6" id="KW-1133">Transmembrane helix</keyword>
<gene>
    <name evidence="8" type="ORF">ACIB24_01790</name>
</gene>
<keyword evidence="9" id="KW-1185">Reference proteome</keyword>
<comment type="caution">
    <text evidence="8">The sequence shown here is derived from an EMBL/GenBank/DDBJ whole genome shotgun (WGS) entry which is preliminary data.</text>
</comment>
<keyword evidence="3 6" id="KW-0812">Transmembrane</keyword>
<evidence type="ECO:0000259" key="7">
    <source>
        <dbReference type="Pfam" id="PF02687"/>
    </source>
</evidence>
<feature type="transmembrane region" description="Helical" evidence="6">
    <location>
        <begin position="804"/>
        <end position="825"/>
    </location>
</feature>
<dbReference type="PANTHER" id="PTHR30287:SF2">
    <property type="entry name" value="BLL1001 PROTEIN"/>
    <property type="match status" value="1"/>
</dbReference>
<reference evidence="8 9" key="1">
    <citation type="submission" date="2024-10" db="EMBL/GenBank/DDBJ databases">
        <title>The Natural Products Discovery Center: Release of the First 8490 Sequenced Strains for Exploring Actinobacteria Biosynthetic Diversity.</title>
        <authorList>
            <person name="Kalkreuter E."/>
            <person name="Kautsar S.A."/>
            <person name="Yang D."/>
            <person name="Bader C.D."/>
            <person name="Teijaro C.N."/>
            <person name="Fluegel L."/>
            <person name="Davis C.M."/>
            <person name="Simpson J.R."/>
            <person name="Lauterbach L."/>
            <person name="Steele A.D."/>
            <person name="Gui C."/>
            <person name="Meng S."/>
            <person name="Li G."/>
            <person name="Viehrig K."/>
            <person name="Ye F."/>
            <person name="Su P."/>
            <person name="Kiefer A.F."/>
            <person name="Nichols A."/>
            <person name="Cepeda A.J."/>
            <person name="Yan W."/>
            <person name="Fan B."/>
            <person name="Jiang Y."/>
            <person name="Adhikari A."/>
            <person name="Zheng C.-J."/>
            <person name="Schuster L."/>
            <person name="Cowan T.M."/>
            <person name="Smanski M.J."/>
            <person name="Chevrette M.G."/>
            <person name="De Carvalho L.P.S."/>
            <person name="Shen B."/>
        </authorList>
    </citation>
    <scope>NUCLEOTIDE SEQUENCE [LARGE SCALE GENOMIC DNA]</scope>
    <source>
        <strain evidence="8 9">NPDC049639</strain>
    </source>
</reference>
<dbReference type="Pfam" id="PF02687">
    <property type="entry name" value="FtsX"/>
    <property type="match status" value="2"/>
</dbReference>
<feature type="transmembrane region" description="Helical" evidence="6">
    <location>
        <begin position="335"/>
        <end position="367"/>
    </location>
</feature>
<proteinExistence type="predicted"/>
<evidence type="ECO:0000256" key="6">
    <source>
        <dbReference type="SAM" id="Phobius"/>
    </source>
</evidence>
<feature type="transmembrane region" description="Helical" evidence="6">
    <location>
        <begin position="749"/>
        <end position="775"/>
    </location>
</feature>
<keyword evidence="2" id="KW-1003">Cell membrane</keyword>
<evidence type="ECO:0000256" key="2">
    <source>
        <dbReference type="ARBA" id="ARBA00022475"/>
    </source>
</evidence>
<feature type="transmembrane region" description="Helical" evidence="6">
    <location>
        <begin position="506"/>
        <end position="526"/>
    </location>
</feature>
<dbReference type="InterPro" id="IPR003838">
    <property type="entry name" value="ABC3_permease_C"/>
</dbReference>
<feature type="transmembrane region" description="Helical" evidence="6">
    <location>
        <begin position="431"/>
        <end position="450"/>
    </location>
</feature>
<accession>A0ABW8AIJ4</accession>
<evidence type="ECO:0000256" key="4">
    <source>
        <dbReference type="ARBA" id="ARBA00022989"/>
    </source>
</evidence>
<name>A0ABW8AIJ4_9ACTN</name>
<dbReference type="Proteomes" id="UP001612915">
    <property type="component" value="Unassembled WGS sequence"/>
</dbReference>
<feature type="domain" description="ABC3 transporter permease C-terminal" evidence="7">
    <location>
        <begin position="754"/>
        <end position="870"/>
    </location>
</feature>
<evidence type="ECO:0000256" key="3">
    <source>
        <dbReference type="ARBA" id="ARBA00022692"/>
    </source>
</evidence>
<organism evidence="8 9">
    <name type="scientific">Spongisporangium articulatum</name>
    <dbReference type="NCBI Taxonomy" id="3362603"/>
    <lineage>
        <taxon>Bacteria</taxon>
        <taxon>Bacillati</taxon>
        <taxon>Actinomycetota</taxon>
        <taxon>Actinomycetes</taxon>
        <taxon>Kineosporiales</taxon>
        <taxon>Kineosporiaceae</taxon>
        <taxon>Spongisporangium</taxon>
    </lineage>
</organism>
<feature type="domain" description="ABC3 transporter permease C-terminal" evidence="7">
    <location>
        <begin position="294"/>
        <end position="412"/>
    </location>
</feature>
<comment type="subcellular location">
    <subcellularLocation>
        <location evidence="1">Cell membrane</location>
        <topology evidence="1">Multi-pass membrane protein</topology>
    </subcellularLocation>
</comment>
<evidence type="ECO:0000313" key="8">
    <source>
        <dbReference type="EMBL" id="MFI7585788.1"/>
    </source>
</evidence>
<feature type="transmembrane region" description="Helical" evidence="6">
    <location>
        <begin position="293"/>
        <end position="314"/>
    </location>
</feature>
<dbReference type="InterPro" id="IPR038766">
    <property type="entry name" value="Membrane_comp_ABC_pdt"/>
</dbReference>